<dbReference type="Proteomes" id="UP000184315">
    <property type="component" value="Unassembled WGS sequence"/>
</dbReference>
<reference evidence="3" key="1">
    <citation type="submission" date="2015-10" db="EMBL/GenBank/DDBJ databases">
        <authorList>
            <person name="Regsiter A."/>
            <person name="william w."/>
        </authorList>
    </citation>
    <scope>NUCLEOTIDE SEQUENCE [LARGE SCALE GENOMIC DNA]</scope>
</reference>
<feature type="transmembrane region" description="Helical" evidence="1">
    <location>
        <begin position="20"/>
        <end position="38"/>
    </location>
</feature>
<sequence length="478" mass="56311">MKKNSISVPQNQKLPWFERLMAIVVTVNYGLVLFNLTYTDLRDYYFRYIPVLTQIYDPVKGIEPHQDTEKYLETVEQLKVSVTETSLNSTETDEILAQLRAQSEGMINENPFAIAEKSGTLERIKNRMRDHVENPQNSAKQSFNTFWSTSYLKQQGYDQEIDWFEKNISPLIATNYYRTLGENGEFTRTFWKIDLPFVIIFFLEFLARTYFISRRYPRVTWFDAMLWRWYDVFLFLPFWRLLRIIPVALRLNQVHFISLEYIRLQVTRGFVAGIARELTEAVVVEGLEQVQREIEKGDVVKRFFTNRNKKYLDINNINEIEAIANHLIKTIIYNVIPKIEPDIEALLRYNIEQVIQQSPVIQQFKSIPGLQQIPEQIQERIIAELSKLATEGPQDAYETVKKAMEDPVGTKLTNQLVKNFSQVLGEELQKEQGFAEIQTLLIDFLEEFKINYIQQVDESNFEQVLAQLHEQRRLTQTD</sequence>
<evidence type="ECO:0000313" key="3">
    <source>
        <dbReference type="Proteomes" id="UP000184315"/>
    </source>
</evidence>
<evidence type="ECO:0000313" key="2">
    <source>
        <dbReference type="EMBL" id="CUR34821.1"/>
    </source>
</evidence>
<keyword evidence="1" id="KW-0472">Membrane</keyword>
<evidence type="ECO:0000256" key="1">
    <source>
        <dbReference type="SAM" id="Phobius"/>
    </source>
</evidence>
<feature type="transmembrane region" description="Helical" evidence="1">
    <location>
        <begin position="195"/>
        <end position="213"/>
    </location>
</feature>
<keyword evidence="1" id="KW-1133">Transmembrane helix</keyword>
<keyword evidence="3" id="KW-1185">Reference proteome</keyword>
<dbReference type="EMBL" id="CZDF01000172">
    <property type="protein sequence ID" value="CUR34821.1"/>
    <property type="molecule type" value="Genomic_DNA"/>
</dbReference>
<organism evidence="2 3">
    <name type="scientific">Planktothrix tepida PCC 9214</name>
    <dbReference type="NCBI Taxonomy" id="671072"/>
    <lineage>
        <taxon>Bacteria</taxon>
        <taxon>Bacillati</taxon>
        <taxon>Cyanobacteriota</taxon>
        <taxon>Cyanophyceae</taxon>
        <taxon>Oscillatoriophycideae</taxon>
        <taxon>Oscillatoriales</taxon>
        <taxon>Microcoleaceae</taxon>
        <taxon>Planktothrix</taxon>
    </lineage>
</organism>
<name>A0A1J1LQG6_9CYAN</name>
<dbReference type="AlphaFoldDB" id="A0A1J1LQG6"/>
<gene>
    <name evidence="2" type="ORF">PL9214650260</name>
</gene>
<dbReference type="RefSeq" id="WP_245824356.1">
    <property type="nucleotide sequence ID" value="NZ_LN889813.1"/>
</dbReference>
<protein>
    <submittedName>
        <fullName evidence="2">Uncharacterized protein</fullName>
    </submittedName>
</protein>
<accession>A0A1J1LQG6</accession>
<keyword evidence="1" id="KW-0812">Transmembrane</keyword>
<proteinExistence type="predicted"/>
<dbReference type="STRING" id="671072.PL9214650260"/>